<name>M7SWT6_EUTLA</name>
<evidence type="ECO:0000313" key="3">
    <source>
        <dbReference type="Proteomes" id="UP000012174"/>
    </source>
</evidence>
<feature type="compositionally biased region" description="Acidic residues" evidence="1">
    <location>
        <begin position="168"/>
        <end position="182"/>
    </location>
</feature>
<feature type="compositionally biased region" description="Gly residues" evidence="1">
    <location>
        <begin position="85"/>
        <end position="95"/>
    </location>
</feature>
<accession>M7SWT6</accession>
<dbReference type="AlphaFoldDB" id="M7SWT6"/>
<dbReference type="OrthoDB" id="5234401at2759"/>
<organism evidence="2 3">
    <name type="scientific">Eutypa lata (strain UCR-EL1)</name>
    <name type="common">Grapevine dieback disease fungus</name>
    <name type="synonym">Eutypa armeniacae</name>
    <dbReference type="NCBI Taxonomy" id="1287681"/>
    <lineage>
        <taxon>Eukaryota</taxon>
        <taxon>Fungi</taxon>
        <taxon>Dikarya</taxon>
        <taxon>Ascomycota</taxon>
        <taxon>Pezizomycotina</taxon>
        <taxon>Sordariomycetes</taxon>
        <taxon>Xylariomycetidae</taxon>
        <taxon>Xylariales</taxon>
        <taxon>Diatrypaceae</taxon>
        <taxon>Eutypa</taxon>
    </lineage>
</organism>
<feature type="compositionally biased region" description="Low complexity" evidence="1">
    <location>
        <begin position="96"/>
        <end position="116"/>
    </location>
</feature>
<feature type="region of interest" description="Disordered" evidence="1">
    <location>
        <begin position="80"/>
        <end position="182"/>
    </location>
</feature>
<gene>
    <name evidence="2" type="ORF">UCREL1_1913</name>
</gene>
<dbReference type="KEGG" id="ela:UCREL1_1913"/>
<dbReference type="Proteomes" id="UP000012174">
    <property type="component" value="Unassembled WGS sequence"/>
</dbReference>
<sequence length="182" mass="18550">MNEDRADRARRAAEDADALAKELRYTQQVVAAELAGWQDLHERLGRRAIREYARGMLVLERERLAGLRRAGRRLRADDCGVFSGVRGGEGGGGGESATAAASTIPIATSSSSSGIGVDEDEDEDGAGVRATASGSGSSSGTSSSLDPSVVVAAGSSNGSGGAATTSEAEADDEDEDAVDETT</sequence>
<keyword evidence="3" id="KW-1185">Reference proteome</keyword>
<dbReference type="EMBL" id="KB705717">
    <property type="protein sequence ID" value="EMR71049.1"/>
    <property type="molecule type" value="Genomic_DNA"/>
</dbReference>
<dbReference type="STRING" id="1287681.M7SWT6"/>
<evidence type="ECO:0000313" key="2">
    <source>
        <dbReference type="EMBL" id="EMR71049.1"/>
    </source>
</evidence>
<reference evidence="3" key="1">
    <citation type="journal article" date="2013" name="Genome Announc.">
        <title>Draft genome sequence of the grapevine dieback fungus Eutypa lata UCR-EL1.</title>
        <authorList>
            <person name="Blanco-Ulate B."/>
            <person name="Rolshausen P.E."/>
            <person name="Cantu D."/>
        </authorList>
    </citation>
    <scope>NUCLEOTIDE SEQUENCE [LARGE SCALE GENOMIC DNA]</scope>
    <source>
        <strain evidence="3">UCR-EL1</strain>
    </source>
</reference>
<proteinExistence type="predicted"/>
<evidence type="ECO:0000256" key="1">
    <source>
        <dbReference type="SAM" id="MobiDB-lite"/>
    </source>
</evidence>
<dbReference type="HOGENOM" id="CLU_1481993_0_0_1"/>
<protein>
    <submittedName>
        <fullName evidence="2">Putative vps9 domain protein</fullName>
    </submittedName>
</protein>
<feature type="compositionally biased region" description="Low complexity" evidence="1">
    <location>
        <begin position="130"/>
        <end position="167"/>
    </location>
</feature>